<dbReference type="PROSITE" id="PS51257">
    <property type="entry name" value="PROKAR_LIPOPROTEIN"/>
    <property type="match status" value="1"/>
</dbReference>
<accession>A0A1J5RIT8</accession>
<organism evidence="1">
    <name type="scientific">mine drainage metagenome</name>
    <dbReference type="NCBI Taxonomy" id="410659"/>
    <lineage>
        <taxon>unclassified sequences</taxon>
        <taxon>metagenomes</taxon>
        <taxon>ecological metagenomes</taxon>
    </lineage>
</organism>
<gene>
    <name evidence="1" type="ORF">GALL_219950</name>
</gene>
<evidence type="ECO:0008006" key="2">
    <source>
        <dbReference type="Google" id="ProtNLM"/>
    </source>
</evidence>
<reference evidence="1" key="1">
    <citation type="submission" date="2016-10" db="EMBL/GenBank/DDBJ databases">
        <title>Sequence of Gallionella enrichment culture.</title>
        <authorList>
            <person name="Poehlein A."/>
            <person name="Muehling M."/>
            <person name="Daniel R."/>
        </authorList>
    </citation>
    <scope>NUCLEOTIDE SEQUENCE</scope>
</reference>
<comment type="caution">
    <text evidence="1">The sequence shown here is derived from an EMBL/GenBank/DDBJ whole genome shotgun (WGS) entry which is preliminary data.</text>
</comment>
<protein>
    <recommendedName>
        <fullName evidence="2">Lipoprotein</fullName>
    </recommendedName>
</protein>
<name>A0A1J5RIT8_9ZZZZ</name>
<proteinExistence type="predicted"/>
<evidence type="ECO:0000313" key="1">
    <source>
        <dbReference type="EMBL" id="OIQ95998.1"/>
    </source>
</evidence>
<dbReference type="EMBL" id="MLJW01000156">
    <property type="protein sequence ID" value="OIQ95998.1"/>
    <property type="molecule type" value="Genomic_DNA"/>
</dbReference>
<dbReference type="AlphaFoldDB" id="A0A1J5RIT8"/>
<sequence length="215" mass="23420">MKSLSFFLAIIFVIIIAGCSKTADNNAASNSATSLWPLKAGNSWVYQDSSYDATGALTDSYSDSTFITNQTTNSNGINFFGLNDSTGWFGTTSFAGVDGSNTSLYLMDSINTDAYVFFSLNPPDGYLTDSTDFESNPSNAGSDGLYGFKNTFTINGFTCYKNQENVTDENGNITYATVYYVSPGVGVVRIEEYSTDTNNVLYLDYSQTLKSYKLN</sequence>